<evidence type="ECO:0000259" key="2">
    <source>
        <dbReference type="PROSITE" id="PS50994"/>
    </source>
</evidence>
<dbReference type="Proteomes" id="UP001183817">
    <property type="component" value="Unassembled WGS sequence"/>
</dbReference>
<feature type="compositionally biased region" description="Low complexity" evidence="1">
    <location>
        <begin position="11"/>
        <end position="29"/>
    </location>
</feature>
<gene>
    <name evidence="3" type="ORF">J2S64_000657</name>
    <name evidence="4" type="ORF">J2S64_002600</name>
    <name evidence="5" type="ORF">J2S64_003350</name>
</gene>
<dbReference type="InterPro" id="IPR015378">
    <property type="entry name" value="Transposase-like_Mu_C"/>
</dbReference>
<evidence type="ECO:0000313" key="3">
    <source>
        <dbReference type="EMBL" id="MDR7356966.1"/>
    </source>
</evidence>
<dbReference type="InterPro" id="IPR009057">
    <property type="entry name" value="Homeodomain-like_sf"/>
</dbReference>
<accession>A0ABU2BFB4</accession>
<dbReference type="InterPro" id="IPR012337">
    <property type="entry name" value="RNaseH-like_sf"/>
</dbReference>
<dbReference type="Gene3D" id="3.30.420.10">
    <property type="entry name" value="Ribonuclease H-like superfamily/Ribonuclease H"/>
    <property type="match status" value="1"/>
</dbReference>
<reference evidence="3 6" key="1">
    <citation type="submission" date="2023-07" db="EMBL/GenBank/DDBJ databases">
        <title>Sequencing the genomes of 1000 actinobacteria strains.</title>
        <authorList>
            <person name="Klenk H.-P."/>
        </authorList>
    </citation>
    <scope>NUCLEOTIDE SEQUENCE [LARGE SCALE GENOMIC DNA]</scope>
    <source>
        <strain evidence="3 6">DSM 20167</strain>
    </source>
</reference>
<sequence>MESTGGEDALPQPAVVVSPVPANPAPRANTPLMRKEHREKIALFRYQIVRAAADRSLSSRQRGPLVRALAEVDHPWPFGGTRRFSRETLDRWIKAWWDHGFDGLKPDERACAPYIDSTVLSLAETLKREKPNRTAAQVKRIITEAMGQAPSETTLLRYFRARNISTGTRPVATGRFETEKSNEIWVGDALHGPRIGGRKTFLFAFLDDHSRMVTAARWAYAEDAIRLSAVLRPALQTHGIPEVAYLDNGAAMSDKSLARTCAKLGIRLVHSAPYRPQGRGKIERFFNTVTSQFLGEITVTDTPMLPGTDPEAGSQISSLHELNTLFTAWVNMVYHHQQHTSIGQTPLARWEASWEHRTPVRKSLAEIREAFLWSDVRTVTKTGTVSLHSNTYEVDPLLAGTKVELIYDPFDLDGEITVNNHEGNPAGTARPLDIGRHVHSKVTNAVKDNDSATNISTGINYLDLVATRHRESLTAAPISFAEIQERAR</sequence>
<dbReference type="PANTHER" id="PTHR35004">
    <property type="entry name" value="TRANSPOSASE RV3428C-RELATED"/>
    <property type="match status" value="1"/>
</dbReference>
<comment type="caution">
    <text evidence="3">The sequence shown here is derived from an EMBL/GenBank/DDBJ whole genome shotgun (WGS) entry which is preliminary data.</text>
</comment>
<dbReference type="EMBL" id="JAVDYI010000001">
    <property type="protein sequence ID" value="MDR7358909.1"/>
    <property type="molecule type" value="Genomic_DNA"/>
</dbReference>
<name>A0ABU2BFB4_9MICC</name>
<organism evidence="3 6">
    <name type="scientific">Paeniglutamicibacter sulfureus</name>
    <dbReference type="NCBI Taxonomy" id="43666"/>
    <lineage>
        <taxon>Bacteria</taxon>
        <taxon>Bacillati</taxon>
        <taxon>Actinomycetota</taxon>
        <taxon>Actinomycetes</taxon>
        <taxon>Micrococcales</taxon>
        <taxon>Micrococcaceae</taxon>
        <taxon>Paeniglutamicibacter</taxon>
    </lineage>
</organism>
<protein>
    <submittedName>
        <fullName evidence="3">Transposase</fullName>
    </submittedName>
</protein>
<evidence type="ECO:0000313" key="4">
    <source>
        <dbReference type="EMBL" id="MDR7358909.1"/>
    </source>
</evidence>
<dbReference type="SUPFAM" id="SSF46689">
    <property type="entry name" value="Homeodomain-like"/>
    <property type="match status" value="1"/>
</dbReference>
<evidence type="ECO:0000313" key="6">
    <source>
        <dbReference type="Proteomes" id="UP001183817"/>
    </source>
</evidence>
<dbReference type="Pfam" id="PF00665">
    <property type="entry name" value="rve"/>
    <property type="match status" value="1"/>
</dbReference>
<feature type="region of interest" description="Disordered" evidence="1">
    <location>
        <begin position="1"/>
        <end position="29"/>
    </location>
</feature>
<dbReference type="InterPro" id="IPR036397">
    <property type="entry name" value="RNaseH_sf"/>
</dbReference>
<evidence type="ECO:0000256" key="1">
    <source>
        <dbReference type="SAM" id="MobiDB-lite"/>
    </source>
</evidence>
<dbReference type="EMBL" id="JAVDYI010000001">
    <property type="protein sequence ID" value="MDR7359659.1"/>
    <property type="molecule type" value="Genomic_DNA"/>
</dbReference>
<evidence type="ECO:0000313" key="5">
    <source>
        <dbReference type="EMBL" id="MDR7359659.1"/>
    </source>
</evidence>
<proteinExistence type="predicted"/>
<keyword evidence="6" id="KW-1185">Reference proteome</keyword>
<dbReference type="EMBL" id="JAVDYI010000001">
    <property type="protein sequence ID" value="MDR7356966.1"/>
    <property type="molecule type" value="Genomic_DNA"/>
</dbReference>
<dbReference type="PROSITE" id="PS50994">
    <property type="entry name" value="INTEGRASE"/>
    <property type="match status" value="1"/>
</dbReference>
<dbReference type="Pfam" id="PF09299">
    <property type="entry name" value="Mu-transpos_C"/>
    <property type="match status" value="1"/>
</dbReference>
<dbReference type="SUPFAM" id="SSF53098">
    <property type="entry name" value="Ribonuclease H-like"/>
    <property type="match status" value="1"/>
</dbReference>
<dbReference type="PANTHER" id="PTHR35004:SF6">
    <property type="entry name" value="TRANSPOSASE"/>
    <property type="match status" value="1"/>
</dbReference>
<feature type="domain" description="Integrase catalytic" evidence="2">
    <location>
        <begin position="166"/>
        <end position="354"/>
    </location>
</feature>
<dbReference type="InterPro" id="IPR001584">
    <property type="entry name" value="Integrase_cat-core"/>
</dbReference>
<dbReference type="RefSeq" id="WP_310288092.1">
    <property type="nucleotide sequence ID" value="NZ_BAAAWO010000001.1"/>
</dbReference>